<evidence type="ECO:0000313" key="10">
    <source>
        <dbReference type="EMBL" id="AII10044.1"/>
    </source>
</evidence>
<keyword evidence="5 7" id="KW-0547">Nucleotide-binding</keyword>
<organism evidence="10 11">
    <name type="scientific">Rhodococcus opacus</name>
    <name type="common">Nocardia opaca</name>
    <dbReference type="NCBI Taxonomy" id="37919"/>
    <lineage>
        <taxon>Bacteria</taxon>
        <taxon>Bacillati</taxon>
        <taxon>Actinomycetota</taxon>
        <taxon>Actinomycetes</taxon>
        <taxon>Mycobacteriales</taxon>
        <taxon>Nocardiaceae</taxon>
        <taxon>Rhodococcus</taxon>
    </lineage>
</organism>
<evidence type="ECO:0000256" key="5">
    <source>
        <dbReference type="ARBA" id="ARBA00022741"/>
    </source>
</evidence>
<dbReference type="Pfam" id="PF08245">
    <property type="entry name" value="Mur_ligase_M"/>
    <property type="match status" value="1"/>
</dbReference>
<gene>
    <name evidence="7 10" type="primary">murD</name>
    <name evidence="10" type="ORF">EP51_37530</name>
</gene>
<dbReference type="SUPFAM" id="SSF53244">
    <property type="entry name" value="MurD-like peptide ligases, peptide-binding domain"/>
    <property type="match status" value="1"/>
</dbReference>
<feature type="domain" description="Mur ligase central" evidence="9">
    <location>
        <begin position="126"/>
        <end position="238"/>
    </location>
</feature>
<dbReference type="InterPro" id="IPR005762">
    <property type="entry name" value="MurD"/>
</dbReference>
<dbReference type="PANTHER" id="PTHR43692">
    <property type="entry name" value="UDP-N-ACETYLMURAMOYLALANINE--D-GLUTAMATE LIGASE"/>
    <property type="match status" value="1"/>
</dbReference>
<dbReference type="GO" id="GO:0005737">
    <property type="term" value="C:cytoplasm"/>
    <property type="evidence" value="ECO:0007669"/>
    <property type="project" value="UniProtKB-SubCell"/>
</dbReference>
<sequence>MAEEHGGLDWLRGRSVLVAGAGVSGRATIEPLRDLGALVTVTDANVDALAECARLGAATVPIDDLLAERDRVAEFALVVTSPGFRPDAPLLSLAAGDGVPIWGDIEFSWHVDRAGLYGPPRRWLVVTGTNGKTTTTSMLQSVLEAAELPSLACGNIGLPVLDALRRTEPRAEVLAVELSSFQLHWAPSVRPTAGAILNIAEDHLDWHGGMQPYIDAKARALTGEVAVLGLDDEVASSLFSSSLAVRTLGFRLGVPAPGELGVEDGYLVDRAFADRERLAPAAGITPPGPAGLMDALAAAALARAIGVPPDAVAAGLAAHVVGPHRAAHVAEVGGVTFVDDSKATNPHAARPSILAHERVVWIAGGLLKGARVDDLVREVAGRLAGAVLLGRDAMQIAESLARHAPEVPVVTVETGDDAGVSAVPQTATHRVVLPADTDSDAVMGVVVREAAALATAGDSVVLAPAAASLDMFDSYGHRGRSFADAVGGLDESDISRTLR</sequence>
<comment type="function">
    <text evidence="7">Cell wall formation. Catalyzes the addition of glutamate to the nucleotide precursor UDP-N-acetylmuramoyl-L-alanine (UMA).</text>
</comment>
<dbReference type="Proteomes" id="UP000028488">
    <property type="component" value="Chromosome"/>
</dbReference>
<dbReference type="Gene3D" id="3.90.190.20">
    <property type="entry name" value="Mur ligase, C-terminal domain"/>
    <property type="match status" value="1"/>
</dbReference>
<dbReference type="Pfam" id="PF01262">
    <property type="entry name" value="AlaDh_PNT_C"/>
    <property type="match status" value="1"/>
</dbReference>
<evidence type="ECO:0000313" key="11">
    <source>
        <dbReference type="Proteomes" id="UP000028488"/>
    </source>
</evidence>
<feature type="binding site" evidence="7">
    <location>
        <begin position="128"/>
        <end position="134"/>
    </location>
    <ligand>
        <name>ATP</name>
        <dbReference type="ChEBI" id="CHEBI:30616"/>
    </ligand>
</feature>
<evidence type="ECO:0000256" key="7">
    <source>
        <dbReference type="HAMAP-Rule" id="MF_00639"/>
    </source>
</evidence>
<comment type="catalytic activity">
    <reaction evidence="7">
        <text>UDP-N-acetyl-alpha-D-muramoyl-L-alanine + D-glutamate + ATP = UDP-N-acetyl-alpha-D-muramoyl-L-alanyl-D-glutamate + ADP + phosphate + H(+)</text>
        <dbReference type="Rhea" id="RHEA:16429"/>
        <dbReference type="ChEBI" id="CHEBI:15378"/>
        <dbReference type="ChEBI" id="CHEBI:29986"/>
        <dbReference type="ChEBI" id="CHEBI:30616"/>
        <dbReference type="ChEBI" id="CHEBI:43474"/>
        <dbReference type="ChEBI" id="CHEBI:83898"/>
        <dbReference type="ChEBI" id="CHEBI:83900"/>
        <dbReference type="ChEBI" id="CHEBI:456216"/>
        <dbReference type="EC" id="6.3.2.9"/>
    </reaction>
</comment>
<dbReference type="EC" id="6.3.2.9" evidence="7"/>
<reference evidence="10 11" key="1">
    <citation type="submission" date="2014-07" db="EMBL/GenBank/DDBJ databases">
        <title>Genome Sequence of Rhodococcus opacus Strain R7, a Biodegrader of Mono- and Polycyclic Aromatic Hydrocarbons.</title>
        <authorList>
            <person name="Di Gennaro P."/>
            <person name="Zampolli J."/>
            <person name="Presti I."/>
            <person name="Cappelletti M."/>
            <person name="D'Ursi P."/>
            <person name="Orro A."/>
            <person name="Mezzelani A."/>
            <person name="Milanesi L."/>
        </authorList>
    </citation>
    <scope>NUCLEOTIDE SEQUENCE [LARGE SCALE GENOMIC DNA]</scope>
    <source>
        <strain evidence="10 11">R7</strain>
    </source>
</reference>
<comment type="subcellular location">
    <subcellularLocation>
        <location evidence="1 7">Cytoplasm</location>
    </subcellularLocation>
</comment>
<evidence type="ECO:0000256" key="6">
    <source>
        <dbReference type="ARBA" id="ARBA00022840"/>
    </source>
</evidence>
<keyword evidence="7" id="KW-0573">Peptidoglycan synthesis</keyword>
<keyword evidence="6 7" id="KW-0067">ATP-binding</keyword>
<evidence type="ECO:0000259" key="8">
    <source>
        <dbReference type="Pfam" id="PF01262"/>
    </source>
</evidence>
<dbReference type="InterPro" id="IPR036565">
    <property type="entry name" value="Mur-like_cat_sf"/>
</dbReference>
<dbReference type="InterPro" id="IPR007698">
    <property type="entry name" value="AlaDH/PNT_NAD(H)-bd"/>
</dbReference>
<keyword evidence="3 7" id="KW-0963">Cytoplasm</keyword>
<evidence type="ECO:0000256" key="4">
    <source>
        <dbReference type="ARBA" id="ARBA00022598"/>
    </source>
</evidence>
<dbReference type="GO" id="GO:0005524">
    <property type="term" value="F:ATP binding"/>
    <property type="evidence" value="ECO:0007669"/>
    <property type="project" value="UniProtKB-UniRule"/>
</dbReference>
<protein>
    <recommendedName>
        <fullName evidence="7">UDP-N-acetylmuramoylalanine--D-glutamate ligase</fullName>
        <ecNumber evidence="7">6.3.2.9</ecNumber>
    </recommendedName>
    <alternativeName>
        <fullName evidence="7">D-glutamic acid-adding enzyme</fullName>
    </alternativeName>
    <alternativeName>
        <fullName evidence="7">UDP-N-acetylmuramoyl-L-alanyl-D-glutamate synthetase</fullName>
    </alternativeName>
</protein>
<dbReference type="InterPro" id="IPR013221">
    <property type="entry name" value="Mur_ligase_cen"/>
</dbReference>
<keyword evidence="7" id="KW-0961">Cell wall biogenesis/degradation</keyword>
<comment type="similarity">
    <text evidence="7">Belongs to the MurCDEF family.</text>
</comment>
<dbReference type="UniPathway" id="UPA00219"/>
<evidence type="ECO:0000256" key="1">
    <source>
        <dbReference type="ARBA" id="ARBA00004496"/>
    </source>
</evidence>
<dbReference type="InterPro" id="IPR036615">
    <property type="entry name" value="Mur_ligase_C_dom_sf"/>
</dbReference>
<evidence type="ECO:0000256" key="2">
    <source>
        <dbReference type="ARBA" id="ARBA00004752"/>
    </source>
</evidence>
<dbReference type="GO" id="GO:0071555">
    <property type="term" value="P:cell wall organization"/>
    <property type="evidence" value="ECO:0007669"/>
    <property type="project" value="UniProtKB-KW"/>
</dbReference>
<name>A0A076F2M8_RHOOP</name>
<dbReference type="SUPFAM" id="SSF53623">
    <property type="entry name" value="MurD-like peptide ligases, catalytic domain"/>
    <property type="match status" value="1"/>
</dbReference>
<feature type="domain" description="Alanine dehydrogenase/pyridine nucleotide transhydrogenase NAD(H)-binding" evidence="8">
    <location>
        <begin position="14"/>
        <end position="79"/>
    </location>
</feature>
<dbReference type="Gene3D" id="3.40.50.720">
    <property type="entry name" value="NAD(P)-binding Rossmann-like Domain"/>
    <property type="match status" value="1"/>
</dbReference>
<keyword evidence="4 7" id="KW-0436">Ligase</keyword>
<keyword evidence="7" id="KW-0132">Cell division</keyword>
<dbReference type="GO" id="GO:0008360">
    <property type="term" value="P:regulation of cell shape"/>
    <property type="evidence" value="ECO:0007669"/>
    <property type="project" value="UniProtKB-KW"/>
</dbReference>
<dbReference type="GO" id="GO:0009252">
    <property type="term" value="P:peptidoglycan biosynthetic process"/>
    <property type="evidence" value="ECO:0007669"/>
    <property type="project" value="UniProtKB-UniRule"/>
</dbReference>
<dbReference type="PANTHER" id="PTHR43692:SF1">
    <property type="entry name" value="UDP-N-ACETYLMURAMOYLALANINE--D-GLUTAMATE LIGASE"/>
    <property type="match status" value="1"/>
</dbReference>
<keyword evidence="7" id="KW-0133">Cell shape</keyword>
<evidence type="ECO:0000256" key="3">
    <source>
        <dbReference type="ARBA" id="ARBA00022490"/>
    </source>
</evidence>
<dbReference type="eggNOG" id="COG0771">
    <property type="taxonomic scope" value="Bacteria"/>
</dbReference>
<keyword evidence="7" id="KW-0131">Cell cycle</keyword>
<comment type="pathway">
    <text evidence="2 7">Cell wall biogenesis; peptidoglycan biosynthesis.</text>
</comment>
<dbReference type="GO" id="GO:0008764">
    <property type="term" value="F:UDP-N-acetylmuramoylalanine-D-glutamate ligase activity"/>
    <property type="evidence" value="ECO:0007669"/>
    <property type="project" value="UniProtKB-UniRule"/>
</dbReference>
<dbReference type="Gene3D" id="3.40.1190.10">
    <property type="entry name" value="Mur-like, catalytic domain"/>
    <property type="match status" value="1"/>
</dbReference>
<dbReference type="RefSeq" id="WP_037226645.1">
    <property type="nucleotide sequence ID" value="NZ_CP008947.1"/>
</dbReference>
<evidence type="ECO:0000259" key="9">
    <source>
        <dbReference type="Pfam" id="PF08245"/>
    </source>
</evidence>
<accession>A0A076F2M8</accession>
<dbReference type="SUPFAM" id="SSF51984">
    <property type="entry name" value="MurCD N-terminal domain"/>
    <property type="match status" value="1"/>
</dbReference>
<dbReference type="AlphaFoldDB" id="A0A076F2M8"/>
<dbReference type="NCBIfam" id="TIGR01087">
    <property type="entry name" value="murD"/>
    <property type="match status" value="1"/>
</dbReference>
<dbReference type="HAMAP" id="MF_00639">
    <property type="entry name" value="MurD"/>
    <property type="match status" value="1"/>
</dbReference>
<proteinExistence type="inferred from homology"/>
<dbReference type="EMBL" id="CP008947">
    <property type="protein sequence ID" value="AII10044.1"/>
    <property type="molecule type" value="Genomic_DNA"/>
</dbReference>
<dbReference type="GO" id="GO:0051301">
    <property type="term" value="P:cell division"/>
    <property type="evidence" value="ECO:0007669"/>
    <property type="project" value="UniProtKB-KW"/>
</dbReference>